<evidence type="ECO:0000256" key="4">
    <source>
        <dbReference type="ARBA" id="ARBA00022692"/>
    </source>
</evidence>
<keyword evidence="3" id="KW-1003">Cell membrane</keyword>
<comment type="caution">
    <text evidence="11">The sequence shown here is derived from an EMBL/GenBank/DDBJ whole genome shotgun (WGS) entry which is preliminary data.</text>
</comment>
<evidence type="ECO:0000259" key="10">
    <source>
        <dbReference type="Pfam" id="PF10099"/>
    </source>
</evidence>
<gene>
    <name evidence="11" type="ORF">IEN85_08600</name>
</gene>
<evidence type="ECO:0000256" key="1">
    <source>
        <dbReference type="ARBA" id="ARBA00004167"/>
    </source>
</evidence>
<accession>A0A927F6V3</accession>
<evidence type="ECO:0000313" key="11">
    <source>
        <dbReference type="EMBL" id="MBD5779552.1"/>
    </source>
</evidence>
<dbReference type="PANTHER" id="PTHR37461">
    <property type="entry name" value="ANTI-SIGMA-K FACTOR RSKA"/>
    <property type="match status" value="1"/>
</dbReference>
<dbReference type="InterPro" id="IPR018764">
    <property type="entry name" value="RskA_C"/>
</dbReference>
<keyword evidence="6" id="KW-0472">Membrane</keyword>
<keyword evidence="12" id="KW-1185">Reference proteome</keyword>
<dbReference type="Pfam" id="PF10099">
    <property type="entry name" value="RskA_C"/>
    <property type="match status" value="1"/>
</dbReference>
<dbReference type="InterPro" id="IPR041916">
    <property type="entry name" value="Anti_sigma_zinc_sf"/>
</dbReference>
<dbReference type="AlphaFoldDB" id="A0A927F6V3"/>
<feature type="coiled-coil region" evidence="9">
    <location>
        <begin position="161"/>
        <end position="195"/>
    </location>
</feature>
<evidence type="ECO:0000256" key="3">
    <source>
        <dbReference type="ARBA" id="ARBA00022475"/>
    </source>
</evidence>
<keyword evidence="9" id="KW-0175">Coiled coil</keyword>
<dbReference type="Proteomes" id="UP000622317">
    <property type="component" value="Unassembled WGS sequence"/>
</dbReference>
<dbReference type="EMBL" id="JACYFG010000009">
    <property type="protein sequence ID" value="MBD5779552.1"/>
    <property type="molecule type" value="Genomic_DNA"/>
</dbReference>
<evidence type="ECO:0000256" key="6">
    <source>
        <dbReference type="ARBA" id="ARBA00023136"/>
    </source>
</evidence>
<proteinExistence type="predicted"/>
<feature type="domain" description="Anti-sigma K factor RskA C-terminal" evidence="10">
    <location>
        <begin position="176"/>
        <end position="297"/>
    </location>
</feature>
<dbReference type="Gene3D" id="1.10.10.1320">
    <property type="entry name" value="Anti-sigma factor, zinc-finger domain"/>
    <property type="match status" value="1"/>
</dbReference>
<protein>
    <recommendedName>
        <fullName evidence="8">Regulator of SigK</fullName>
    </recommendedName>
    <alternativeName>
        <fullName evidence="7">Sigma-K anti-sigma factor RskA</fullName>
    </alternativeName>
</protein>
<evidence type="ECO:0000256" key="8">
    <source>
        <dbReference type="ARBA" id="ARBA00030803"/>
    </source>
</evidence>
<sequence length="302" mass="33029">MSRDELQELAALYAVDLLEGEELLAFERELAINPEARLAVERFTATSDVLALTAEEVEPPADLEDRIFSEIYSSDVSASRPGLIPMHIPPESPDTRASRSFGSWFPWGIAAAFAVTSLIFWVQRSEVADRFETLQSEYSEKVDALLTEHSREMNNLEASFTQRVESLLAEHSQELNSLEAEVEKLESQGALQNLRIAVLKSQLESAPNAQAVAVWNASRQTGRLTVSELPALSEDQDYQLWIIDPAYESPVSAGVFNTSDAGTLEYSFSGSESISTINAFALSLESKGGNASPQGPIVLVGN</sequence>
<dbReference type="GO" id="GO:0005886">
    <property type="term" value="C:plasma membrane"/>
    <property type="evidence" value="ECO:0007669"/>
    <property type="project" value="UniProtKB-SubCell"/>
</dbReference>
<dbReference type="GO" id="GO:0006417">
    <property type="term" value="P:regulation of translation"/>
    <property type="evidence" value="ECO:0007669"/>
    <property type="project" value="TreeGrafter"/>
</dbReference>
<organism evidence="11 12">
    <name type="scientific">Pelagicoccus enzymogenes</name>
    <dbReference type="NCBI Taxonomy" id="2773457"/>
    <lineage>
        <taxon>Bacteria</taxon>
        <taxon>Pseudomonadati</taxon>
        <taxon>Verrucomicrobiota</taxon>
        <taxon>Opitutia</taxon>
        <taxon>Puniceicoccales</taxon>
        <taxon>Pelagicoccaceae</taxon>
        <taxon>Pelagicoccus</taxon>
    </lineage>
</organism>
<dbReference type="InterPro" id="IPR051474">
    <property type="entry name" value="Anti-sigma-K/W_factor"/>
</dbReference>
<dbReference type="PANTHER" id="PTHR37461:SF1">
    <property type="entry name" value="ANTI-SIGMA-K FACTOR RSKA"/>
    <property type="match status" value="1"/>
</dbReference>
<evidence type="ECO:0000256" key="9">
    <source>
        <dbReference type="SAM" id="Coils"/>
    </source>
</evidence>
<reference evidence="11" key="1">
    <citation type="submission" date="2020-09" db="EMBL/GenBank/DDBJ databases">
        <title>Pelagicoccus enzymogenes sp. nov. with an EPS production, isolated from marine sediment.</title>
        <authorList>
            <person name="Feng X."/>
        </authorList>
    </citation>
    <scope>NUCLEOTIDE SEQUENCE</scope>
    <source>
        <strain evidence="11">NFK12</strain>
    </source>
</reference>
<evidence type="ECO:0000256" key="5">
    <source>
        <dbReference type="ARBA" id="ARBA00022989"/>
    </source>
</evidence>
<name>A0A927F6V3_9BACT</name>
<dbReference type="RefSeq" id="WP_191616690.1">
    <property type="nucleotide sequence ID" value="NZ_JACYFG010000009.1"/>
</dbReference>
<keyword evidence="5" id="KW-1133">Transmembrane helix</keyword>
<evidence type="ECO:0000256" key="2">
    <source>
        <dbReference type="ARBA" id="ARBA00004236"/>
    </source>
</evidence>
<dbReference type="GO" id="GO:0016989">
    <property type="term" value="F:sigma factor antagonist activity"/>
    <property type="evidence" value="ECO:0007669"/>
    <property type="project" value="TreeGrafter"/>
</dbReference>
<keyword evidence="4" id="KW-0812">Transmembrane</keyword>
<evidence type="ECO:0000313" key="12">
    <source>
        <dbReference type="Proteomes" id="UP000622317"/>
    </source>
</evidence>
<comment type="subcellular location">
    <subcellularLocation>
        <location evidence="2">Cell membrane</location>
    </subcellularLocation>
    <subcellularLocation>
        <location evidence="1">Membrane</location>
        <topology evidence="1">Single-pass membrane protein</topology>
    </subcellularLocation>
</comment>
<evidence type="ECO:0000256" key="7">
    <source>
        <dbReference type="ARBA" id="ARBA00029829"/>
    </source>
</evidence>